<dbReference type="GO" id="GO:0030246">
    <property type="term" value="F:carbohydrate binding"/>
    <property type="evidence" value="ECO:0007669"/>
    <property type="project" value="UniProtKB-KW"/>
</dbReference>
<feature type="binding site" evidence="16">
    <location>
        <position position="388"/>
    </location>
    <ligand>
        <name>ATP</name>
        <dbReference type="ChEBI" id="CHEBI:30616"/>
    </ligand>
</feature>
<sequence length="742" mass="79975">MAMGKKVPKTLLLRLSVAYYLLCATTLSHATSVSFSYNFSTPGALTSPDLKYISNATAAGDRIDLTKDTIWSTGRVAYGQPVPLWDNTGKVASFTSNFTFAIKPHNSTAQGDGMAFFVGTYPPILPQDSNGGFLGLVNNPGNPANTNFPAAVAVEFDAFKNDWDPNDTVNHVGVDINSVTSAAYAALPDGCFNGTMSAWVKYDANASTLSATLRFDDLPGLLGLYNVSAHVDLKAARLPQQAAVGFSAATGAFVERHQILSWSFESTLASVAVVNKTAEIKTSKKTNIALVAGLASTGTVILLVTAAAWPCYREYQKRRKGAKQRQDAPGGRDMDDEFEKGTGPRRFTYRQLSKATRGFSDDEKLGEGGFGSVYRGFLQDQGLHVAIKRVSKTSKQGKREYITEVTIIGRLRHRNLVQLVGWCHDGDELLLVYELMTNGSLDTHLYSTRNVLTWPIRYNIILGMGSALLYLHQEWEQCVVHRDLKPSNVMLDASFTAKLGDFGLARLVDHARAARTTLVAGTRGYIDPECAVTCRATSRSDVYSFGVVLLEIACGRKPVAPDEDESRVLLVRWVWELYGRGELLTAADTRLVEGGELDAPEGEAELERTMVVGLWCVHPDSAARPSIRQAMGVLQFEAPLPELPLEMPVANYGPPAGGSYRSSNATTSSSGGSGSSRGHSLATSDQTARSSASSVMSGGARGTRFDGTSNTRSEAAGSARESNNGRSGTSLSEQFQSTRCSP</sequence>
<dbReference type="InterPro" id="IPR000719">
    <property type="entry name" value="Prot_kinase_dom"/>
</dbReference>
<feature type="compositionally biased region" description="Basic and acidic residues" evidence="17">
    <location>
        <begin position="324"/>
        <end position="333"/>
    </location>
</feature>
<feature type="region of interest" description="Disordered" evidence="17">
    <location>
        <begin position="656"/>
        <end position="742"/>
    </location>
</feature>
<dbReference type="SUPFAM" id="SSF56112">
    <property type="entry name" value="Protein kinase-like (PK-like)"/>
    <property type="match status" value="1"/>
</dbReference>
<evidence type="ECO:0000259" key="19">
    <source>
        <dbReference type="PROSITE" id="PS50011"/>
    </source>
</evidence>
<reference evidence="21" key="1">
    <citation type="submission" date="2024-06" db="EMBL/GenBank/DDBJ databases">
        <authorList>
            <person name="Ryan C."/>
        </authorList>
    </citation>
    <scope>NUCLEOTIDE SEQUENCE [LARGE SCALE GENOMIC DNA]</scope>
</reference>
<dbReference type="EMBL" id="OZ075115">
    <property type="protein sequence ID" value="CAL5069631.1"/>
    <property type="molecule type" value="Genomic_DNA"/>
</dbReference>
<comment type="similarity">
    <text evidence="3">In the C-terminal section; belongs to the protein kinase superfamily. Ser/Thr protein kinase family.</text>
</comment>
<evidence type="ECO:0000256" key="5">
    <source>
        <dbReference type="ARBA" id="ARBA00022679"/>
    </source>
</evidence>
<dbReference type="InterPro" id="IPR050528">
    <property type="entry name" value="L-type_Lectin-RKs"/>
</dbReference>
<dbReference type="InterPro" id="IPR001220">
    <property type="entry name" value="Legume_lectin_dom"/>
</dbReference>
<dbReference type="InterPro" id="IPR011009">
    <property type="entry name" value="Kinase-like_dom_sf"/>
</dbReference>
<gene>
    <name evidence="20" type="ORF">URODEC1_LOCUS102323</name>
</gene>
<evidence type="ECO:0000256" key="14">
    <source>
        <dbReference type="ARBA" id="ARBA00023170"/>
    </source>
</evidence>
<organism evidence="20 21">
    <name type="scientific">Urochloa decumbens</name>
    <dbReference type="NCBI Taxonomy" id="240449"/>
    <lineage>
        <taxon>Eukaryota</taxon>
        <taxon>Viridiplantae</taxon>
        <taxon>Streptophyta</taxon>
        <taxon>Embryophyta</taxon>
        <taxon>Tracheophyta</taxon>
        <taxon>Spermatophyta</taxon>
        <taxon>Magnoliopsida</taxon>
        <taxon>Liliopsida</taxon>
        <taxon>Poales</taxon>
        <taxon>Poaceae</taxon>
        <taxon>PACMAD clade</taxon>
        <taxon>Panicoideae</taxon>
        <taxon>Panicodae</taxon>
        <taxon>Paniceae</taxon>
        <taxon>Melinidinae</taxon>
        <taxon>Urochloa</taxon>
    </lineage>
</organism>
<dbReference type="AlphaFoldDB" id="A0ABC9F690"/>
<feature type="compositionally biased region" description="Polar residues" evidence="17">
    <location>
        <begin position="681"/>
        <end position="696"/>
    </location>
</feature>
<dbReference type="GO" id="GO:0016301">
    <property type="term" value="F:kinase activity"/>
    <property type="evidence" value="ECO:0007669"/>
    <property type="project" value="UniProtKB-KW"/>
</dbReference>
<proteinExistence type="inferred from homology"/>
<feature type="compositionally biased region" description="Polar residues" evidence="17">
    <location>
        <begin position="720"/>
        <end position="742"/>
    </location>
</feature>
<keyword evidence="5" id="KW-0808">Transferase</keyword>
<dbReference type="Gene3D" id="2.60.120.200">
    <property type="match status" value="1"/>
</dbReference>
<keyword evidence="21" id="KW-1185">Reference proteome</keyword>
<dbReference type="PROSITE" id="PS00108">
    <property type="entry name" value="PROTEIN_KINASE_ST"/>
    <property type="match status" value="1"/>
</dbReference>
<dbReference type="PROSITE" id="PS00107">
    <property type="entry name" value="PROTEIN_KINASE_ATP"/>
    <property type="match status" value="1"/>
</dbReference>
<dbReference type="SUPFAM" id="SSF49899">
    <property type="entry name" value="Concanavalin A-like lectins/glucanases"/>
    <property type="match status" value="1"/>
</dbReference>
<evidence type="ECO:0000256" key="17">
    <source>
        <dbReference type="SAM" id="MobiDB-lite"/>
    </source>
</evidence>
<evidence type="ECO:0000256" key="4">
    <source>
        <dbReference type="ARBA" id="ARBA00022475"/>
    </source>
</evidence>
<evidence type="ECO:0000256" key="11">
    <source>
        <dbReference type="ARBA" id="ARBA00022840"/>
    </source>
</evidence>
<evidence type="ECO:0000256" key="18">
    <source>
        <dbReference type="SAM" id="Phobius"/>
    </source>
</evidence>
<keyword evidence="7" id="KW-0732">Signal</keyword>
<dbReference type="Proteomes" id="UP001497457">
    <property type="component" value="Chromosome 5rd"/>
</dbReference>
<dbReference type="InterPro" id="IPR008271">
    <property type="entry name" value="Ser/Thr_kinase_AS"/>
</dbReference>
<reference evidence="20 21" key="2">
    <citation type="submission" date="2024-10" db="EMBL/GenBank/DDBJ databases">
        <authorList>
            <person name="Ryan C."/>
        </authorList>
    </citation>
    <scope>NUCLEOTIDE SEQUENCE [LARGE SCALE GENOMIC DNA]</scope>
</reference>
<evidence type="ECO:0000256" key="1">
    <source>
        <dbReference type="ARBA" id="ARBA00004251"/>
    </source>
</evidence>
<evidence type="ECO:0000256" key="9">
    <source>
        <dbReference type="ARBA" id="ARBA00022741"/>
    </source>
</evidence>
<dbReference type="GO" id="GO:0005886">
    <property type="term" value="C:plasma membrane"/>
    <property type="evidence" value="ECO:0007669"/>
    <property type="project" value="UniProtKB-SubCell"/>
</dbReference>
<evidence type="ECO:0000256" key="15">
    <source>
        <dbReference type="ARBA" id="ARBA00023180"/>
    </source>
</evidence>
<evidence type="ECO:0000256" key="6">
    <source>
        <dbReference type="ARBA" id="ARBA00022692"/>
    </source>
</evidence>
<dbReference type="Gene3D" id="1.10.510.10">
    <property type="entry name" value="Transferase(Phosphotransferase) domain 1"/>
    <property type="match status" value="1"/>
</dbReference>
<evidence type="ECO:0000313" key="21">
    <source>
        <dbReference type="Proteomes" id="UP001497457"/>
    </source>
</evidence>
<evidence type="ECO:0000256" key="10">
    <source>
        <dbReference type="ARBA" id="ARBA00022777"/>
    </source>
</evidence>
<dbReference type="InterPro" id="IPR013320">
    <property type="entry name" value="ConA-like_dom_sf"/>
</dbReference>
<dbReference type="Pfam" id="PF00069">
    <property type="entry name" value="Pkinase"/>
    <property type="match status" value="1"/>
</dbReference>
<evidence type="ECO:0000256" key="16">
    <source>
        <dbReference type="PROSITE-ProRule" id="PRU10141"/>
    </source>
</evidence>
<feature type="domain" description="Protein kinase" evidence="19">
    <location>
        <begin position="359"/>
        <end position="643"/>
    </location>
</feature>
<name>A0ABC9F690_9POAL</name>
<keyword evidence="4" id="KW-1003">Cell membrane</keyword>
<feature type="region of interest" description="Disordered" evidence="17">
    <location>
        <begin position="319"/>
        <end position="343"/>
    </location>
</feature>
<dbReference type="FunFam" id="1.10.510.10:FF:000240">
    <property type="entry name" value="Lectin-domain containing receptor kinase A4.3"/>
    <property type="match status" value="1"/>
</dbReference>
<evidence type="ECO:0000256" key="12">
    <source>
        <dbReference type="ARBA" id="ARBA00022989"/>
    </source>
</evidence>
<evidence type="ECO:0000256" key="7">
    <source>
        <dbReference type="ARBA" id="ARBA00022729"/>
    </source>
</evidence>
<dbReference type="CDD" id="cd14066">
    <property type="entry name" value="STKc_IRAK"/>
    <property type="match status" value="1"/>
</dbReference>
<comment type="similarity">
    <text evidence="2">In the N-terminal section; belongs to the leguminous lectin family.</text>
</comment>
<evidence type="ECO:0000256" key="2">
    <source>
        <dbReference type="ARBA" id="ARBA00008536"/>
    </source>
</evidence>
<keyword evidence="9 16" id="KW-0547">Nucleotide-binding</keyword>
<evidence type="ECO:0000313" key="20">
    <source>
        <dbReference type="EMBL" id="CAL5069631.1"/>
    </source>
</evidence>
<dbReference type="GO" id="GO:0002229">
    <property type="term" value="P:defense response to oomycetes"/>
    <property type="evidence" value="ECO:0007669"/>
    <property type="project" value="UniProtKB-ARBA"/>
</dbReference>
<dbReference type="Gene3D" id="3.30.200.20">
    <property type="entry name" value="Phosphorylase Kinase, domain 1"/>
    <property type="match status" value="1"/>
</dbReference>
<comment type="subcellular location">
    <subcellularLocation>
        <location evidence="1">Cell membrane</location>
        <topology evidence="1">Single-pass type I membrane protein</topology>
    </subcellularLocation>
</comment>
<dbReference type="PROSITE" id="PS50011">
    <property type="entry name" value="PROTEIN_KINASE_DOM"/>
    <property type="match status" value="1"/>
</dbReference>
<dbReference type="GO" id="GO:0005524">
    <property type="term" value="F:ATP binding"/>
    <property type="evidence" value="ECO:0007669"/>
    <property type="project" value="UniProtKB-UniRule"/>
</dbReference>
<dbReference type="FunFam" id="3.30.200.20:FF:000168">
    <property type="entry name" value="L-type lectin-domain containing receptor kinase IX.1"/>
    <property type="match status" value="1"/>
</dbReference>
<dbReference type="Pfam" id="PF00139">
    <property type="entry name" value="Lectin_legB"/>
    <property type="match status" value="1"/>
</dbReference>
<feature type="compositionally biased region" description="Low complexity" evidence="17">
    <location>
        <begin position="658"/>
        <end position="680"/>
    </location>
</feature>
<keyword evidence="11 16" id="KW-0067">ATP-binding</keyword>
<keyword evidence="12 18" id="KW-1133">Transmembrane helix</keyword>
<keyword evidence="6 18" id="KW-0812">Transmembrane</keyword>
<feature type="transmembrane region" description="Helical" evidence="18">
    <location>
        <begin position="288"/>
        <end position="312"/>
    </location>
</feature>
<dbReference type="SMART" id="SM00220">
    <property type="entry name" value="S_TKc"/>
    <property type="match status" value="1"/>
</dbReference>
<dbReference type="InterPro" id="IPR017441">
    <property type="entry name" value="Protein_kinase_ATP_BS"/>
</dbReference>
<evidence type="ECO:0000256" key="8">
    <source>
        <dbReference type="ARBA" id="ARBA00022734"/>
    </source>
</evidence>
<evidence type="ECO:0000256" key="3">
    <source>
        <dbReference type="ARBA" id="ARBA00010217"/>
    </source>
</evidence>
<accession>A0ABC9F690</accession>
<keyword evidence="15" id="KW-0325">Glycoprotein</keyword>
<dbReference type="CDD" id="cd06899">
    <property type="entry name" value="lectin_legume_LecRK_Arcelin_ConA"/>
    <property type="match status" value="1"/>
</dbReference>
<keyword evidence="10" id="KW-0418">Kinase</keyword>
<keyword evidence="14" id="KW-0675">Receptor</keyword>
<protein>
    <recommendedName>
        <fullName evidence="19">Protein kinase domain-containing protein</fullName>
    </recommendedName>
</protein>
<keyword evidence="8" id="KW-0430">Lectin</keyword>
<evidence type="ECO:0000256" key="13">
    <source>
        <dbReference type="ARBA" id="ARBA00023136"/>
    </source>
</evidence>
<keyword evidence="13 18" id="KW-0472">Membrane</keyword>
<dbReference type="PANTHER" id="PTHR27007">
    <property type="match status" value="1"/>
</dbReference>